<dbReference type="Pfam" id="PF04304">
    <property type="entry name" value="DUF454"/>
    <property type="match status" value="1"/>
</dbReference>
<evidence type="ECO:0000256" key="1">
    <source>
        <dbReference type="SAM" id="Phobius"/>
    </source>
</evidence>
<feature type="transmembrane region" description="Helical" evidence="1">
    <location>
        <begin position="42"/>
        <end position="75"/>
    </location>
</feature>
<evidence type="ECO:0000313" key="2">
    <source>
        <dbReference type="EMBL" id="AGQ19707.1"/>
    </source>
</evidence>
<dbReference type="EMBL" id="KC811140">
    <property type="protein sequence ID" value="AGQ19707.1"/>
    <property type="molecule type" value="Genomic_DNA"/>
</dbReference>
<accession>S5DXJ4</accession>
<proteinExistence type="predicted"/>
<keyword evidence="1" id="KW-0472">Membrane</keyword>
<sequence>MEDFLQQLPRNLFLYIGAGIFALIITYRFFPKVFLKIHKPFFFTLGILSLSLGYIGILVPGLPTTVFILIAAWAFSKCSDRFTAWLENHRLFGPMILNWKTYRGLSRRAKKLAILMIVPTFVLTIFLVFSLVGDLIFGSFGVALCVWLATRPEPPLETS</sequence>
<keyword evidence="1" id="KW-0812">Transmembrane</keyword>
<protein>
    <recommendedName>
        <fullName evidence="3">DUF454 domain-containing protein</fullName>
    </recommendedName>
</protein>
<dbReference type="InterPro" id="IPR007401">
    <property type="entry name" value="DUF454"/>
</dbReference>
<name>S5DXJ4_9ACTN</name>
<dbReference type="GO" id="GO:0005886">
    <property type="term" value="C:plasma membrane"/>
    <property type="evidence" value="ECO:0007669"/>
    <property type="project" value="TreeGrafter"/>
</dbReference>
<organism evidence="2">
    <name type="scientific">Candidatus Actinomarina minuta</name>
    <dbReference type="NCBI Taxonomy" id="1389454"/>
    <lineage>
        <taxon>Bacteria</taxon>
        <taxon>Bacillati</taxon>
        <taxon>Actinomycetota</taxon>
        <taxon>Actinomycetes</taxon>
        <taxon>Candidatus Actinomarinidae</taxon>
        <taxon>Candidatus Actinomarinales</taxon>
        <taxon>Candidatus Actinomarineae</taxon>
        <taxon>Candidatus Actinomarinaceae</taxon>
        <taxon>Candidatus Actinomarina</taxon>
    </lineage>
</organism>
<feature type="transmembrane region" description="Helical" evidence="1">
    <location>
        <begin position="112"/>
        <end position="129"/>
    </location>
</feature>
<feature type="transmembrane region" description="Helical" evidence="1">
    <location>
        <begin position="12"/>
        <end position="30"/>
    </location>
</feature>
<keyword evidence="1" id="KW-1133">Transmembrane helix</keyword>
<reference evidence="2" key="1">
    <citation type="journal article" date="2013" name="Sci. Rep.">
        <title>Metagenomics uncovers a new group of low GC and ultra-small marine Actinobacteria.</title>
        <authorList>
            <person name="Ghai R."/>
            <person name="Mizuno C.M."/>
            <person name="Picazo A."/>
            <person name="Camacho A."/>
            <person name="Rodriguez-Valera F."/>
        </authorList>
    </citation>
    <scope>NUCLEOTIDE SEQUENCE</scope>
</reference>
<dbReference type="AlphaFoldDB" id="S5DXJ4"/>
<evidence type="ECO:0008006" key="3">
    <source>
        <dbReference type="Google" id="ProtNLM"/>
    </source>
</evidence>
<dbReference type="PANTHER" id="PTHR35813:SF1">
    <property type="entry name" value="INNER MEMBRANE PROTEIN YBAN"/>
    <property type="match status" value="1"/>
</dbReference>
<dbReference type="PANTHER" id="PTHR35813">
    <property type="entry name" value="INNER MEMBRANE PROTEIN YBAN"/>
    <property type="match status" value="1"/>
</dbReference>